<comment type="caution">
    <text evidence="1">The sequence shown here is derived from an EMBL/GenBank/DDBJ whole genome shotgun (WGS) entry which is preliminary data.</text>
</comment>
<dbReference type="EMBL" id="JACHLI010000036">
    <property type="protein sequence ID" value="MBB4867204.1"/>
    <property type="molecule type" value="Genomic_DNA"/>
</dbReference>
<dbReference type="RefSeq" id="WP_184596490.1">
    <property type="nucleotide sequence ID" value="NZ_JACHLI010000036.1"/>
</dbReference>
<name>A0A7W7KRF7_PSENT</name>
<gene>
    <name evidence="1" type="ORF">HNP46_006115</name>
</gene>
<organism evidence="1 2">
    <name type="scientific">Pseudomonas nitroreducens</name>
    <dbReference type="NCBI Taxonomy" id="46680"/>
    <lineage>
        <taxon>Bacteria</taxon>
        <taxon>Pseudomonadati</taxon>
        <taxon>Pseudomonadota</taxon>
        <taxon>Gammaproteobacteria</taxon>
        <taxon>Pseudomonadales</taxon>
        <taxon>Pseudomonadaceae</taxon>
        <taxon>Pseudomonas</taxon>
    </lineage>
</organism>
<protein>
    <submittedName>
        <fullName evidence="1">Uncharacterized protein</fullName>
    </submittedName>
</protein>
<sequence length="157" mass="17576">MGATLDQFAMLRLGDFKSHVTKILKDFQYVYLLQKDADGTLMQIIDVRANGLVDDKNRLSIKVGDNFEARVMASLDGGKFRLKSHSVKINVDSLENVSVDKDMMSHSIIMREDDQIVMLSGSHEKIEGSLSKALEAIVKPYAKWSHDGVLKFKSTEA</sequence>
<evidence type="ECO:0000313" key="1">
    <source>
        <dbReference type="EMBL" id="MBB4867204.1"/>
    </source>
</evidence>
<dbReference type="AlphaFoldDB" id="A0A7W7KRF7"/>
<proteinExistence type="predicted"/>
<reference evidence="1 2" key="1">
    <citation type="submission" date="2020-08" db="EMBL/GenBank/DDBJ databases">
        <title>Functional genomics of gut bacteria from endangered species of beetles.</title>
        <authorList>
            <person name="Carlos-Shanley C."/>
        </authorList>
    </citation>
    <scope>NUCLEOTIDE SEQUENCE [LARGE SCALE GENOMIC DNA]</scope>
    <source>
        <strain evidence="1 2">S00179</strain>
    </source>
</reference>
<dbReference type="Proteomes" id="UP000566995">
    <property type="component" value="Unassembled WGS sequence"/>
</dbReference>
<accession>A0A7W7KRF7</accession>
<evidence type="ECO:0000313" key="2">
    <source>
        <dbReference type="Proteomes" id="UP000566995"/>
    </source>
</evidence>